<feature type="region of interest" description="Disordered" evidence="1">
    <location>
        <begin position="1"/>
        <end position="516"/>
    </location>
</feature>
<feature type="compositionally biased region" description="Basic residues" evidence="1">
    <location>
        <begin position="251"/>
        <end position="260"/>
    </location>
</feature>
<feature type="compositionally biased region" description="Low complexity" evidence="1">
    <location>
        <begin position="398"/>
        <end position="413"/>
    </location>
</feature>
<accession>A0AAF0DHF3</accession>
<feature type="compositionally biased region" description="Polar residues" evidence="1">
    <location>
        <begin position="428"/>
        <end position="445"/>
    </location>
</feature>
<name>A0AAF0DHF3_9EURO</name>
<feature type="compositionally biased region" description="Low complexity" evidence="1">
    <location>
        <begin position="284"/>
        <end position="297"/>
    </location>
</feature>
<dbReference type="Proteomes" id="UP001219355">
    <property type="component" value="Chromosome 2"/>
</dbReference>
<feature type="compositionally biased region" description="Pro residues" evidence="1">
    <location>
        <begin position="335"/>
        <end position="349"/>
    </location>
</feature>
<organism evidence="2 3">
    <name type="scientific">Emydomyces testavorans</name>
    <dbReference type="NCBI Taxonomy" id="2070801"/>
    <lineage>
        <taxon>Eukaryota</taxon>
        <taxon>Fungi</taxon>
        <taxon>Dikarya</taxon>
        <taxon>Ascomycota</taxon>
        <taxon>Pezizomycotina</taxon>
        <taxon>Eurotiomycetes</taxon>
        <taxon>Eurotiomycetidae</taxon>
        <taxon>Onygenales</taxon>
        <taxon>Nannizziopsiaceae</taxon>
        <taxon>Emydomyces</taxon>
    </lineage>
</organism>
<reference evidence="2" key="1">
    <citation type="submission" date="2023-03" db="EMBL/GenBank/DDBJ databases">
        <title>Emydomyces testavorans Genome Sequence.</title>
        <authorList>
            <person name="Hoyer L."/>
        </authorList>
    </citation>
    <scope>NUCLEOTIDE SEQUENCE</scope>
    <source>
        <strain evidence="2">16-2883</strain>
    </source>
</reference>
<evidence type="ECO:0000256" key="1">
    <source>
        <dbReference type="SAM" id="MobiDB-lite"/>
    </source>
</evidence>
<dbReference type="EMBL" id="CP120628">
    <property type="protein sequence ID" value="WEW57577.1"/>
    <property type="molecule type" value="Genomic_DNA"/>
</dbReference>
<feature type="compositionally biased region" description="Polar residues" evidence="1">
    <location>
        <begin position="217"/>
        <end position="233"/>
    </location>
</feature>
<feature type="compositionally biased region" description="Basic and acidic residues" evidence="1">
    <location>
        <begin position="114"/>
        <end position="123"/>
    </location>
</feature>
<evidence type="ECO:0000313" key="2">
    <source>
        <dbReference type="EMBL" id="WEW57577.1"/>
    </source>
</evidence>
<feature type="compositionally biased region" description="Basic and acidic residues" evidence="1">
    <location>
        <begin position="472"/>
        <end position="488"/>
    </location>
</feature>
<feature type="compositionally biased region" description="Pro residues" evidence="1">
    <location>
        <begin position="454"/>
        <end position="463"/>
    </location>
</feature>
<evidence type="ECO:0000313" key="3">
    <source>
        <dbReference type="Proteomes" id="UP001219355"/>
    </source>
</evidence>
<sequence>MVRSDNTPMIREDDSINMLHSPSRTKSVRIASPPVRPLTSPIEPSSSMFIDRPTPFQHVPMHRGSPPPAMRDSESESSDDEAVPDPFDNPEGSGNDEDEGGELESNAQSSSRLPGEKGSRIGNRDLGGLRRSKSTGGTTFDSRTVDNIPRTETQRKRGTLDVDAFKRLLLTGDPGLEPSPALSESAAHSHNRRVSVGGSGSSSETQPVKQPLFETIPVSQHDNTRQPSRSSFENESENLAAKPRAAEKKKPPPPKTRHGKLIQSNVADVSSLGISTPSDLPDKPLSLSTSNSSPSSSHLGGRVFSDPPKHTCRIPESSPMPSIQDRRAESRSEPFPKPILLPRRPPTPPVRRNSQLRQSKSSSQIARSRSARLPPGTSPAAALQTPPIPPPRRRDLDSSTSSPSTQSQFSITPDSTAPPYEDVEDASESTSLQYSETGSIHSVNRMSRISSSPSAPPRPPPPRRSGGSQTHGSDDCRLSTRSVSRDSSEVSSQPKETKVEEYSSRPSSKANNILADLSKLQKEVDEFRGKYGKKGS</sequence>
<feature type="compositionally biased region" description="Polar residues" evidence="1">
    <location>
        <begin position="262"/>
        <end position="278"/>
    </location>
</feature>
<feature type="compositionally biased region" description="Basic and acidic residues" evidence="1">
    <location>
        <begin position="152"/>
        <end position="166"/>
    </location>
</feature>
<feature type="compositionally biased region" description="Basic and acidic residues" evidence="1">
    <location>
        <begin position="324"/>
        <end position="334"/>
    </location>
</feature>
<keyword evidence="3" id="KW-1185">Reference proteome</keyword>
<protein>
    <submittedName>
        <fullName evidence="2">Uncharacterized protein</fullName>
    </submittedName>
</protein>
<feature type="compositionally biased region" description="Low complexity" evidence="1">
    <location>
        <begin position="357"/>
        <end position="372"/>
    </location>
</feature>
<proteinExistence type="predicted"/>
<gene>
    <name evidence="2" type="ORF">PRK78_003044</name>
</gene>
<dbReference type="AlphaFoldDB" id="A0AAF0DHF3"/>